<evidence type="ECO:0000313" key="2">
    <source>
        <dbReference type="Proteomes" id="UP000298652"/>
    </source>
</evidence>
<proteinExistence type="predicted"/>
<dbReference type="Proteomes" id="UP000298652">
    <property type="component" value="Chromosome 1"/>
</dbReference>
<protein>
    <submittedName>
        <fullName evidence="1">Uncharacterized protein</fullName>
    </submittedName>
</protein>
<gene>
    <name evidence="1" type="ORF">SEVIR_1G329900v2</name>
</gene>
<reference evidence="1" key="1">
    <citation type="submission" date="2019-03" db="EMBL/GenBank/DDBJ databases">
        <title>WGS assembly of Setaria viridis.</title>
        <authorList>
            <person name="Huang P."/>
            <person name="Jenkins J."/>
            <person name="Grimwood J."/>
            <person name="Barry K."/>
            <person name="Healey A."/>
            <person name="Mamidi S."/>
            <person name="Sreedasyam A."/>
            <person name="Shu S."/>
            <person name="Feldman M."/>
            <person name="Wu J."/>
            <person name="Yu Y."/>
            <person name="Chen C."/>
            <person name="Johnson J."/>
            <person name="Rokhsar D."/>
            <person name="Baxter I."/>
            <person name="Schmutz J."/>
            <person name="Brutnell T."/>
            <person name="Kellogg E."/>
        </authorList>
    </citation>
    <scope>NUCLEOTIDE SEQUENCE [LARGE SCALE GENOMIC DNA]</scope>
</reference>
<dbReference type="EMBL" id="CM016552">
    <property type="protein sequence ID" value="TKW41638.1"/>
    <property type="molecule type" value="Genomic_DNA"/>
</dbReference>
<dbReference type="AlphaFoldDB" id="A0A4U6WFM3"/>
<keyword evidence="2" id="KW-1185">Reference proteome</keyword>
<evidence type="ECO:0000313" key="1">
    <source>
        <dbReference type="EMBL" id="TKW41638.1"/>
    </source>
</evidence>
<organism evidence="1 2">
    <name type="scientific">Setaria viridis</name>
    <name type="common">Green bristlegrass</name>
    <name type="synonym">Setaria italica subsp. viridis</name>
    <dbReference type="NCBI Taxonomy" id="4556"/>
    <lineage>
        <taxon>Eukaryota</taxon>
        <taxon>Viridiplantae</taxon>
        <taxon>Streptophyta</taxon>
        <taxon>Embryophyta</taxon>
        <taxon>Tracheophyta</taxon>
        <taxon>Spermatophyta</taxon>
        <taxon>Magnoliopsida</taxon>
        <taxon>Liliopsida</taxon>
        <taxon>Poales</taxon>
        <taxon>Poaceae</taxon>
        <taxon>PACMAD clade</taxon>
        <taxon>Panicoideae</taxon>
        <taxon>Panicodae</taxon>
        <taxon>Paniceae</taxon>
        <taxon>Cenchrinae</taxon>
        <taxon>Setaria</taxon>
    </lineage>
</organism>
<sequence length="103" mass="10672">MDMWAPLLSGQVVCFPSPWPLASACQPAGSSGAEQSAADQLCLELRDDQSQLRCRSSTPPRCQSVARSIEAIAAATGVEGATAMAAPIHLVPSPPMPPRATAE</sequence>
<accession>A0A4U6WFM3</accession>
<dbReference type="Gramene" id="TKW41638">
    <property type="protein sequence ID" value="TKW41638"/>
    <property type="gene ID" value="SEVIR_1G329900v2"/>
</dbReference>
<name>A0A4U6WFM3_SETVI</name>